<dbReference type="SUPFAM" id="SSF50630">
    <property type="entry name" value="Acid proteases"/>
    <property type="match status" value="1"/>
</dbReference>
<comment type="caution">
    <text evidence="1">The sequence shown here is derived from an EMBL/GenBank/DDBJ whole genome shotgun (WGS) entry which is preliminary data.</text>
</comment>
<dbReference type="Proteomes" id="UP000323000">
    <property type="component" value="Chromosome 8"/>
</dbReference>
<protein>
    <recommendedName>
        <fullName evidence="3">Aspartic peptidase DDI1-type domain-containing protein</fullName>
    </recommendedName>
</protein>
<gene>
    <name evidence="1" type="ORF">EZV62_018436</name>
</gene>
<name>A0A5C7HJB0_9ROSI</name>
<reference evidence="2" key="1">
    <citation type="journal article" date="2019" name="Gigascience">
        <title>De novo genome assembly of the endangered Acer yangbiense, a plant species with extremely small populations endemic to Yunnan Province, China.</title>
        <authorList>
            <person name="Yang J."/>
            <person name="Wariss H.M."/>
            <person name="Tao L."/>
            <person name="Zhang R."/>
            <person name="Yun Q."/>
            <person name="Hollingsworth P."/>
            <person name="Dao Z."/>
            <person name="Luo G."/>
            <person name="Guo H."/>
            <person name="Ma Y."/>
            <person name="Sun W."/>
        </authorList>
    </citation>
    <scope>NUCLEOTIDE SEQUENCE [LARGE SCALE GENOMIC DNA]</scope>
    <source>
        <strain evidence="2">cv. Malutang</strain>
    </source>
</reference>
<organism evidence="1 2">
    <name type="scientific">Acer yangbiense</name>
    <dbReference type="NCBI Taxonomy" id="1000413"/>
    <lineage>
        <taxon>Eukaryota</taxon>
        <taxon>Viridiplantae</taxon>
        <taxon>Streptophyta</taxon>
        <taxon>Embryophyta</taxon>
        <taxon>Tracheophyta</taxon>
        <taxon>Spermatophyta</taxon>
        <taxon>Magnoliopsida</taxon>
        <taxon>eudicotyledons</taxon>
        <taxon>Gunneridae</taxon>
        <taxon>Pentapetalae</taxon>
        <taxon>rosids</taxon>
        <taxon>malvids</taxon>
        <taxon>Sapindales</taxon>
        <taxon>Sapindaceae</taxon>
        <taxon>Hippocastanoideae</taxon>
        <taxon>Acereae</taxon>
        <taxon>Acer</taxon>
    </lineage>
</organism>
<dbReference type="Gene3D" id="2.40.70.10">
    <property type="entry name" value="Acid Proteases"/>
    <property type="match status" value="1"/>
</dbReference>
<dbReference type="AlphaFoldDB" id="A0A5C7HJB0"/>
<evidence type="ECO:0008006" key="3">
    <source>
        <dbReference type="Google" id="ProtNLM"/>
    </source>
</evidence>
<dbReference type="EMBL" id="VAHF01000008">
    <property type="protein sequence ID" value="TXG57123.1"/>
    <property type="molecule type" value="Genomic_DNA"/>
</dbReference>
<dbReference type="CDD" id="cd00303">
    <property type="entry name" value="retropepsin_like"/>
    <property type="match status" value="1"/>
</dbReference>
<evidence type="ECO:0000313" key="2">
    <source>
        <dbReference type="Proteomes" id="UP000323000"/>
    </source>
</evidence>
<keyword evidence="2" id="KW-1185">Reference proteome</keyword>
<dbReference type="InterPro" id="IPR021109">
    <property type="entry name" value="Peptidase_aspartic_dom_sf"/>
</dbReference>
<sequence length="91" mass="9684">MGSLQHIYALNGQAVPLTLVKKDLMFVGATIKGKQVRAMLDTKATHNFILVDKAKRLGHRVTNEGGAIKAANSPVKQINGIAKGVTVHLGL</sequence>
<accession>A0A5C7HJB0</accession>
<dbReference type="Pfam" id="PF13650">
    <property type="entry name" value="Asp_protease_2"/>
    <property type="match status" value="1"/>
</dbReference>
<evidence type="ECO:0000313" key="1">
    <source>
        <dbReference type="EMBL" id="TXG57123.1"/>
    </source>
</evidence>
<proteinExistence type="predicted"/>
<dbReference type="OrthoDB" id="1939491at2759"/>